<evidence type="ECO:0000313" key="11">
    <source>
        <dbReference type="Proteomes" id="UP000307440"/>
    </source>
</evidence>
<evidence type="ECO:0000256" key="5">
    <source>
        <dbReference type="ARBA" id="ARBA00022737"/>
    </source>
</evidence>
<keyword evidence="5" id="KW-0677">Repeat</keyword>
<dbReference type="Gene3D" id="2.130.10.10">
    <property type="entry name" value="YVTN repeat-like/Quinoprotein amine dehydrogenase"/>
    <property type="match status" value="2"/>
</dbReference>
<evidence type="ECO:0000256" key="3">
    <source>
        <dbReference type="ARBA" id="ARBA00022670"/>
    </source>
</evidence>
<keyword evidence="6" id="KW-0378">Hydrolase</keyword>
<feature type="repeat" description="WD" evidence="7">
    <location>
        <begin position="68"/>
        <end position="100"/>
    </location>
</feature>
<dbReference type="Pfam" id="PF00400">
    <property type="entry name" value="WD40"/>
    <property type="match status" value="2"/>
</dbReference>
<evidence type="ECO:0000256" key="7">
    <source>
        <dbReference type="PROSITE-ProRule" id="PRU00221"/>
    </source>
</evidence>
<reference evidence="10 11" key="1">
    <citation type="journal article" date="2019" name="Nat. Ecol. Evol.">
        <title>Megaphylogeny resolves global patterns of mushroom evolution.</title>
        <authorList>
            <person name="Varga T."/>
            <person name="Krizsan K."/>
            <person name="Foldi C."/>
            <person name="Dima B."/>
            <person name="Sanchez-Garcia M."/>
            <person name="Sanchez-Ramirez S."/>
            <person name="Szollosi G.J."/>
            <person name="Szarkandi J.G."/>
            <person name="Papp V."/>
            <person name="Albert L."/>
            <person name="Andreopoulos W."/>
            <person name="Angelini C."/>
            <person name="Antonin V."/>
            <person name="Barry K.W."/>
            <person name="Bougher N.L."/>
            <person name="Buchanan P."/>
            <person name="Buyck B."/>
            <person name="Bense V."/>
            <person name="Catcheside P."/>
            <person name="Chovatia M."/>
            <person name="Cooper J."/>
            <person name="Damon W."/>
            <person name="Desjardin D."/>
            <person name="Finy P."/>
            <person name="Geml J."/>
            <person name="Haridas S."/>
            <person name="Hughes K."/>
            <person name="Justo A."/>
            <person name="Karasinski D."/>
            <person name="Kautmanova I."/>
            <person name="Kiss B."/>
            <person name="Kocsube S."/>
            <person name="Kotiranta H."/>
            <person name="LaButti K.M."/>
            <person name="Lechner B.E."/>
            <person name="Liimatainen K."/>
            <person name="Lipzen A."/>
            <person name="Lukacs Z."/>
            <person name="Mihaltcheva S."/>
            <person name="Morgado L.N."/>
            <person name="Niskanen T."/>
            <person name="Noordeloos M.E."/>
            <person name="Ohm R.A."/>
            <person name="Ortiz-Santana B."/>
            <person name="Ovrebo C."/>
            <person name="Racz N."/>
            <person name="Riley R."/>
            <person name="Savchenko A."/>
            <person name="Shiryaev A."/>
            <person name="Soop K."/>
            <person name="Spirin V."/>
            <person name="Szebenyi C."/>
            <person name="Tomsovsky M."/>
            <person name="Tulloss R.E."/>
            <person name="Uehling J."/>
            <person name="Grigoriev I.V."/>
            <person name="Vagvolgyi C."/>
            <person name="Papp T."/>
            <person name="Martin F.M."/>
            <person name="Miettinen O."/>
            <person name="Hibbett D.S."/>
            <person name="Nagy L.G."/>
        </authorList>
    </citation>
    <scope>NUCLEOTIDE SEQUENCE [LARGE SCALE GENOMIC DNA]</scope>
    <source>
        <strain evidence="10 11">CBS 121175</strain>
    </source>
</reference>
<keyword evidence="4" id="KW-0479">Metal-binding</keyword>
<feature type="domain" description="Peptidase M20 dimerisation" evidence="9">
    <location>
        <begin position="617"/>
        <end position="749"/>
    </location>
</feature>
<dbReference type="InterPro" id="IPR017149">
    <property type="entry name" value="GSH_degradosome_Dug2"/>
</dbReference>
<dbReference type="Gene3D" id="3.40.630.10">
    <property type="entry name" value="Zn peptidases"/>
    <property type="match status" value="1"/>
</dbReference>
<dbReference type="EMBL" id="ML210316">
    <property type="protein sequence ID" value="TFK20012.1"/>
    <property type="molecule type" value="Genomic_DNA"/>
</dbReference>
<evidence type="ECO:0000256" key="6">
    <source>
        <dbReference type="ARBA" id="ARBA00022801"/>
    </source>
</evidence>
<dbReference type="Gene3D" id="3.30.70.360">
    <property type="match status" value="1"/>
</dbReference>
<dbReference type="SMART" id="SM00320">
    <property type="entry name" value="WD40"/>
    <property type="match status" value="7"/>
</dbReference>
<dbReference type="GO" id="GO:0008233">
    <property type="term" value="F:peptidase activity"/>
    <property type="evidence" value="ECO:0007669"/>
    <property type="project" value="UniProtKB-KW"/>
</dbReference>
<name>A0A5C3KIY0_COPMA</name>
<dbReference type="AlphaFoldDB" id="A0A5C3KIY0"/>
<organism evidence="10 11">
    <name type="scientific">Coprinopsis marcescibilis</name>
    <name type="common">Agaric fungus</name>
    <name type="synonym">Psathyrella marcescibilis</name>
    <dbReference type="NCBI Taxonomy" id="230819"/>
    <lineage>
        <taxon>Eukaryota</taxon>
        <taxon>Fungi</taxon>
        <taxon>Dikarya</taxon>
        <taxon>Basidiomycota</taxon>
        <taxon>Agaricomycotina</taxon>
        <taxon>Agaricomycetes</taxon>
        <taxon>Agaricomycetidae</taxon>
        <taxon>Agaricales</taxon>
        <taxon>Agaricineae</taxon>
        <taxon>Psathyrellaceae</taxon>
        <taxon>Coprinopsis</taxon>
    </lineage>
</organism>
<proteinExistence type="inferred from homology"/>
<dbReference type="Proteomes" id="UP000307440">
    <property type="component" value="Unassembled WGS sequence"/>
</dbReference>
<dbReference type="GO" id="GO:0006751">
    <property type="term" value="P:glutathione catabolic process"/>
    <property type="evidence" value="ECO:0007669"/>
    <property type="project" value="InterPro"/>
</dbReference>
<dbReference type="InterPro" id="IPR011650">
    <property type="entry name" value="Peptidase_M20_dimer"/>
</dbReference>
<dbReference type="PROSITE" id="PS50082">
    <property type="entry name" value="WD_REPEATS_2"/>
    <property type="match status" value="2"/>
</dbReference>
<protein>
    <submittedName>
        <fullName evidence="10">Glutathione degradosome</fullName>
    </submittedName>
</protein>
<dbReference type="SUPFAM" id="SSF50978">
    <property type="entry name" value="WD40 repeat-like"/>
    <property type="match status" value="1"/>
</dbReference>
<dbReference type="Pfam" id="PF07687">
    <property type="entry name" value="M20_dimer"/>
    <property type="match status" value="1"/>
</dbReference>
<dbReference type="Pfam" id="PF01546">
    <property type="entry name" value="Peptidase_M20"/>
    <property type="match status" value="1"/>
</dbReference>
<sequence>MHEGIYFSASLSRNLQTEESMPTLIHSLVEQRSSVLSLAATSRYIFSGSQNEDIVVWDNDTFTLKKTLHGHTGSVLALEYAKDNEWLFSSSGDSTVRVWSTITLEPLYLITPYQDTAAGDLFSLAWLPSLQTIFIGCQNTSLQWLNFNDAITRSQSNASLESTGSSSSGVSTPSKSTSQRQAHKFFDSYPLHERRPADIFARNTGSSRIGGRGSPESDLSLTLISAQSHLEIPSQNVFDSAHYGYIYCITPLHPAENAKEPRIATGSGDETVKIWKCQSVGPTLEHQFELNHGAILAIVAHGDTIFAGCQDGYVKVLDLETKTLIRTIIVAEGIDILSMSMLNSDLFTCSADGWVKRWSASFDCIAGWQAHKGIVLSSVVTKRGIGSELVTGGNDSQIKVWDAIPSTQSISHEVQNSPCIGPHATDIMTYALSKFIAIPSVSSIPSHREDCRQAGIWLRKCLGQLGATTSLLPTGEGINPLVLATFAGTVTGHRKPRILFYGHYDVIAAPQQGWDSKPFVMTGKNGYLYGRGVTDNKGPIISIACAAAHLLSHRALGVDLVFLVEGEEECGSLGFREAVRQHKESIGHIDAILVSNSTWITDERPCITYGLRGVIHCGLEISSNRPDLHSGIEGGGVSEPMVDMVKLLATLTDNKNLVQIPGFYDSVRPENEDEKENFKLLSQITHKPAASLESRWREPSLTIHTVEVSGPKNATVIPGTVKAQISLRIVPDQDINVTTQSLIDYLKKVFQGFQSPNDLQTSVNHSADWWLGNLDDPWFKALESAVREEWGKEPLRIREGGSIPSVPYLEKEFHCHALHLPMGQASDQAHLPNERISLNNLNKGRAVVQRFLQKIADDAFRDHLQPVPP</sequence>
<evidence type="ECO:0000313" key="10">
    <source>
        <dbReference type="EMBL" id="TFK20012.1"/>
    </source>
</evidence>
<dbReference type="PANTHER" id="PTHR43270">
    <property type="entry name" value="BETA-ALA-HIS DIPEPTIDASE"/>
    <property type="match status" value="1"/>
</dbReference>
<evidence type="ECO:0000256" key="8">
    <source>
        <dbReference type="SAM" id="MobiDB-lite"/>
    </source>
</evidence>
<dbReference type="PROSITE" id="PS50294">
    <property type="entry name" value="WD_REPEATS_REGION"/>
    <property type="match status" value="1"/>
</dbReference>
<evidence type="ECO:0000256" key="4">
    <source>
        <dbReference type="ARBA" id="ARBA00022723"/>
    </source>
</evidence>
<feature type="region of interest" description="Disordered" evidence="8">
    <location>
        <begin position="158"/>
        <end position="181"/>
    </location>
</feature>
<dbReference type="STRING" id="230819.A0A5C3KIY0"/>
<dbReference type="InterPro" id="IPR036322">
    <property type="entry name" value="WD40_repeat_dom_sf"/>
</dbReference>
<dbReference type="InterPro" id="IPR015943">
    <property type="entry name" value="WD40/YVTN_repeat-like_dom_sf"/>
</dbReference>
<evidence type="ECO:0000256" key="2">
    <source>
        <dbReference type="ARBA" id="ARBA00022574"/>
    </source>
</evidence>
<keyword evidence="2 7" id="KW-0853">WD repeat</keyword>
<dbReference type="InterPro" id="IPR002933">
    <property type="entry name" value="Peptidase_M20"/>
</dbReference>
<dbReference type="PRINTS" id="PR00320">
    <property type="entry name" value="GPROTEINBRPT"/>
</dbReference>
<dbReference type="PANTHER" id="PTHR43270:SF8">
    <property type="entry name" value="DI- AND TRIPEPTIDASE DUG2-RELATED"/>
    <property type="match status" value="1"/>
</dbReference>
<gene>
    <name evidence="10" type="ORF">FA15DRAFT_673927</name>
</gene>
<dbReference type="GO" id="GO:0046872">
    <property type="term" value="F:metal ion binding"/>
    <property type="evidence" value="ECO:0007669"/>
    <property type="project" value="UniProtKB-KW"/>
</dbReference>
<comment type="similarity">
    <text evidence="1">Belongs to the peptidase M20A family.</text>
</comment>
<feature type="compositionally biased region" description="Low complexity" evidence="8">
    <location>
        <begin position="158"/>
        <end position="178"/>
    </location>
</feature>
<keyword evidence="11" id="KW-1185">Reference proteome</keyword>
<dbReference type="InterPro" id="IPR001680">
    <property type="entry name" value="WD40_rpt"/>
</dbReference>
<evidence type="ECO:0000256" key="1">
    <source>
        <dbReference type="ARBA" id="ARBA00006247"/>
    </source>
</evidence>
<feature type="repeat" description="WD" evidence="7">
    <location>
        <begin position="368"/>
        <end position="402"/>
    </location>
</feature>
<dbReference type="SUPFAM" id="SSF53187">
    <property type="entry name" value="Zn-dependent exopeptidases"/>
    <property type="match status" value="1"/>
</dbReference>
<accession>A0A5C3KIY0</accession>
<keyword evidence="3" id="KW-0645">Protease</keyword>
<dbReference type="OrthoDB" id="7832001at2759"/>
<dbReference type="InterPro" id="IPR020472">
    <property type="entry name" value="WD40_PAC1"/>
</dbReference>
<evidence type="ECO:0000259" key="9">
    <source>
        <dbReference type="Pfam" id="PF07687"/>
    </source>
</evidence>
<dbReference type="PIRSF" id="PIRSF037237">
    <property type="entry name" value="Peptidase_WD_repeats_DUG2"/>
    <property type="match status" value="1"/>
</dbReference>
<dbReference type="GO" id="GO:0006508">
    <property type="term" value="P:proteolysis"/>
    <property type="evidence" value="ECO:0007669"/>
    <property type="project" value="UniProtKB-KW"/>
</dbReference>
<dbReference type="InterPro" id="IPR051458">
    <property type="entry name" value="Cyt/Met_Dipeptidase"/>
</dbReference>